<proteinExistence type="predicted"/>
<protein>
    <submittedName>
        <fullName evidence="1">Uncharacterized protein</fullName>
    </submittedName>
</protein>
<gene>
    <name evidence="1" type="ORF">Cpir12675_005987</name>
</gene>
<sequence>MLLKKTFEDVVNRVTIPHPDDNAALFKYHAERATAASITQTYDYMIRTRLEYGFVYNGESTVFLNIDWSHPETLLYHLAEPEPEMDEEFEATRH</sequence>
<dbReference type="EMBL" id="JAWDJO010000239">
    <property type="protein sequence ID" value="KAL1888924.1"/>
    <property type="molecule type" value="Genomic_DNA"/>
</dbReference>
<keyword evidence="2" id="KW-1185">Reference proteome</keyword>
<dbReference type="Proteomes" id="UP001583280">
    <property type="component" value="Unassembled WGS sequence"/>
</dbReference>
<evidence type="ECO:0000313" key="1">
    <source>
        <dbReference type="EMBL" id="KAL1888924.1"/>
    </source>
</evidence>
<comment type="caution">
    <text evidence="1">The sequence shown here is derived from an EMBL/GenBank/DDBJ whole genome shotgun (WGS) entry which is preliminary data.</text>
</comment>
<reference evidence="1 2" key="1">
    <citation type="journal article" date="2024" name="IMA Fungus">
        <title>IMA Genome - F19 : A genome assembly and annotation guide to empower mycologists, including annotated draft genome sequences of Ceratocystis pirilliformis, Diaporthe australafricana, Fusarium ophioides, Paecilomyces lecythidis, and Sporothrix stenoceras.</title>
        <authorList>
            <person name="Aylward J."/>
            <person name="Wilson A.M."/>
            <person name="Visagie C.M."/>
            <person name="Spraker J."/>
            <person name="Barnes I."/>
            <person name="Buitendag C."/>
            <person name="Ceriani C."/>
            <person name="Del Mar Angel L."/>
            <person name="du Plessis D."/>
            <person name="Fuchs T."/>
            <person name="Gasser K."/>
            <person name="Kramer D."/>
            <person name="Li W."/>
            <person name="Munsamy K."/>
            <person name="Piso A."/>
            <person name="Price J.L."/>
            <person name="Sonnekus B."/>
            <person name="Thomas C."/>
            <person name="van der Nest A."/>
            <person name="van Dijk A."/>
            <person name="van Heerden A."/>
            <person name="van Vuuren N."/>
            <person name="Yilmaz N."/>
            <person name="Duong T.A."/>
            <person name="van der Merwe N.A."/>
            <person name="Wingfield M.J."/>
            <person name="Wingfield B.D."/>
        </authorList>
    </citation>
    <scope>NUCLEOTIDE SEQUENCE [LARGE SCALE GENOMIC DNA]</scope>
    <source>
        <strain evidence="1 2">CMW 12675</strain>
    </source>
</reference>
<evidence type="ECO:0000313" key="2">
    <source>
        <dbReference type="Proteomes" id="UP001583280"/>
    </source>
</evidence>
<accession>A0ABR3YKS6</accession>
<name>A0ABR3YKS6_9PEZI</name>
<organism evidence="1 2">
    <name type="scientific">Ceratocystis pirilliformis</name>
    <dbReference type="NCBI Taxonomy" id="259994"/>
    <lineage>
        <taxon>Eukaryota</taxon>
        <taxon>Fungi</taxon>
        <taxon>Dikarya</taxon>
        <taxon>Ascomycota</taxon>
        <taxon>Pezizomycotina</taxon>
        <taxon>Sordariomycetes</taxon>
        <taxon>Hypocreomycetidae</taxon>
        <taxon>Microascales</taxon>
        <taxon>Ceratocystidaceae</taxon>
        <taxon>Ceratocystis</taxon>
    </lineage>
</organism>